<dbReference type="EMBL" id="CP082270">
    <property type="protein sequence ID" value="WDM65342.1"/>
    <property type="molecule type" value="Genomic_DNA"/>
</dbReference>
<name>A0ABY7Y5U2_9GAMM</name>
<evidence type="ECO:0000256" key="1">
    <source>
        <dbReference type="SAM" id="Phobius"/>
    </source>
</evidence>
<evidence type="ECO:0000313" key="2">
    <source>
        <dbReference type="EMBL" id="WDM65342.1"/>
    </source>
</evidence>
<keyword evidence="1" id="KW-0472">Membrane</keyword>
<dbReference type="Proteomes" id="UP001216828">
    <property type="component" value="Chromosome"/>
</dbReference>
<keyword evidence="3" id="KW-1185">Reference proteome</keyword>
<reference evidence="2 3" key="1">
    <citation type="submission" date="2021-08" db="EMBL/GenBank/DDBJ databases">
        <title>Stenotrophomonas forensis sp. nov., isolated from contaminated viral transport media.</title>
        <authorList>
            <person name="Nguyen S.V."/>
            <person name="Edwards D."/>
            <person name="Scott S."/>
            <person name="Doss J."/>
            <person name="Merid S."/>
            <person name="Zelaya E."/>
            <person name="Maza C."/>
            <person name="Mann M."/>
            <person name="Hamilton B."/>
            <person name="Blackwell R."/>
            <person name="Tran A."/>
            <person name="Hauser J."/>
        </authorList>
    </citation>
    <scope>NUCLEOTIDE SEQUENCE [LARGE SCALE GENOMIC DNA]</scope>
    <source>
        <strain evidence="2 3">DFS-20110405</strain>
    </source>
</reference>
<sequence>MDAFWKFVQVISPALIGLFGVVVGGWVTVWREKKSDARKAAKETAYLAAIVGGELDGFASQCADVVDDPGYTDKDGYKRAGVTRPTFAPSKFDVDWRSIPSKDMFDILDLPYQIEFANSTIEAVTTHSDSPPDFELTFSESRLQYARLGLHAAEIANRIRTAAKQKPRAKTYEWDPIARFTADIKKFEAERK</sequence>
<gene>
    <name evidence="2" type="ORF">K5L94_08745</name>
</gene>
<dbReference type="RefSeq" id="WP_274512457.1">
    <property type="nucleotide sequence ID" value="NZ_CP082270.1"/>
</dbReference>
<feature type="transmembrane region" description="Helical" evidence="1">
    <location>
        <begin position="6"/>
        <end position="29"/>
    </location>
</feature>
<organism evidence="2 3">
    <name type="scientific">Stenotrophomonas forensis</name>
    <dbReference type="NCBI Taxonomy" id="2871169"/>
    <lineage>
        <taxon>Bacteria</taxon>
        <taxon>Pseudomonadati</taxon>
        <taxon>Pseudomonadota</taxon>
        <taxon>Gammaproteobacteria</taxon>
        <taxon>Lysobacterales</taxon>
        <taxon>Lysobacteraceae</taxon>
        <taxon>Stenotrophomonas</taxon>
        <taxon>Stenotrophomonas maltophilia group</taxon>
    </lineage>
</organism>
<accession>A0ABY7Y5U2</accession>
<keyword evidence="1" id="KW-0812">Transmembrane</keyword>
<keyword evidence="1" id="KW-1133">Transmembrane helix</keyword>
<evidence type="ECO:0000313" key="3">
    <source>
        <dbReference type="Proteomes" id="UP001216828"/>
    </source>
</evidence>
<proteinExistence type="predicted"/>
<protein>
    <submittedName>
        <fullName evidence="2">Uncharacterized protein</fullName>
    </submittedName>
</protein>